<evidence type="ECO:0000313" key="2">
    <source>
        <dbReference type="Ensembl" id="ENSSFAP00005003543.1"/>
    </source>
</evidence>
<dbReference type="OMA" id="LEDNHAC"/>
<evidence type="ECO:0000313" key="3">
    <source>
        <dbReference type="Proteomes" id="UP000472267"/>
    </source>
</evidence>
<feature type="domain" description="NADH pyrophosphatase-like N-terminal" evidence="1">
    <location>
        <begin position="40"/>
        <end position="99"/>
    </location>
</feature>
<dbReference type="PANTHER" id="PTHR11383">
    <property type="entry name" value="NUCLEOSIDE DIPHOSPHATE-LINKED MOIETY X MOTIF 13"/>
    <property type="match status" value="1"/>
</dbReference>
<reference evidence="2" key="1">
    <citation type="submission" date="2019-06" db="EMBL/GenBank/DDBJ databases">
        <authorList>
            <consortium name="Wellcome Sanger Institute Data Sharing"/>
        </authorList>
    </citation>
    <scope>NUCLEOTIDE SEQUENCE [LARGE SCALE GENOMIC DNA]</scope>
</reference>
<dbReference type="PANTHER" id="PTHR11383:SF3">
    <property type="entry name" value="NAD(P)H PYROPHOSPHATASE NUDT13, MITOCHONDRIAL"/>
    <property type="match status" value="1"/>
</dbReference>
<dbReference type="InterPro" id="IPR015375">
    <property type="entry name" value="NADH_PPase-like_N"/>
</dbReference>
<reference evidence="2" key="3">
    <citation type="submission" date="2025-09" db="UniProtKB">
        <authorList>
            <consortium name="Ensembl"/>
        </authorList>
    </citation>
    <scope>IDENTIFICATION</scope>
</reference>
<proteinExistence type="predicted"/>
<dbReference type="Pfam" id="PF09296">
    <property type="entry name" value="NUDIX-like"/>
    <property type="match status" value="1"/>
</dbReference>
<organism evidence="2 3">
    <name type="scientific">Salarias fasciatus</name>
    <name type="common">Jewelled blenny</name>
    <name type="synonym">Blennius fasciatus</name>
    <dbReference type="NCBI Taxonomy" id="181472"/>
    <lineage>
        <taxon>Eukaryota</taxon>
        <taxon>Metazoa</taxon>
        <taxon>Chordata</taxon>
        <taxon>Craniata</taxon>
        <taxon>Vertebrata</taxon>
        <taxon>Euteleostomi</taxon>
        <taxon>Actinopterygii</taxon>
        <taxon>Neopterygii</taxon>
        <taxon>Teleostei</taxon>
        <taxon>Neoteleostei</taxon>
        <taxon>Acanthomorphata</taxon>
        <taxon>Ovalentaria</taxon>
        <taxon>Blenniimorphae</taxon>
        <taxon>Blenniiformes</taxon>
        <taxon>Blennioidei</taxon>
        <taxon>Blenniidae</taxon>
        <taxon>Salariinae</taxon>
        <taxon>Salarias</taxon>
    </lineage>
</organism>
<accession>A0A672FBB6</accession>
<sequence length="110" mass="12028">MTADLTHSVLHANFKTYSVSLFFFFFFEDDEACAAALQKGCVFLFHRLSPLLQQTGKATFRPASALQRLGADQSLLDDSVLIGCSEHNQAQFCLDVGKNKFGSATPEGSC</sequence>
<evidence type="ECO:0000259" key="1">
    <source>
        <dbReference type="Pfam" id="PF09296"/>
    </source>
</evidence>
<name>A0A672FBB6_SALFA</name>
<keyword evidence="3" id="KW-1185">Reference proteome</keyword>
<reference evidence="2" key="2">
    <citation type="submission" date="2025-08" db="UniProtKB">
        <authorList>
            <consortium name="Ensembl"/>
        </authorList>
    </citation>
    <scope>IDENTIFICATION</scope>
</reference>
<dbReference type="Proteomes" id="UP000472267">
    <property type="component" value="Chromosome 8"/>
</dbReference>
<protein>
    <recommendedName>
        <fullName evidence="1">NADH pyrophosphatase-like N-terminal domain-containing protein</fullName>
    </recommendedName>
</protein>
<dbReference type="GO" id="GO:0016787">
    <property type="term" value="F:hydrolase activity"/>
    <property type="evidence" value="ECO:0007669"/>
    <property type="project" value="InterPro"/>
</dbReference>
<dbReference type="InParanoid" id="A0A672FBB6"/>
<dbReference type="AlphaFoldDB" id="A0A672FBB6"/>
<dbReference type="Ensembl" id="ENSSFAT00005003800.1">
    <property type="protein sequence ID" value="ENSSFAP00005003543.1"/>
    <property type="gene ID" value="ENSSFAG00005002394.1"/>
</dbReference>